<dbReference type="EMBL" id="GBXM01088582">
    <property type="protein sequence ID" value="JAH19995.1"/>
    <property type="molecule type" value="Transcribed_RNA"/>
</dbReference>
<name>A0A0E9QUQ9_ANGAN</name>
<accession>A0A0E9QUQ9</accession>
<dbReference type="AlphaFoldDB" id="A0A0E9QUQ9"/>
<reference evidence="1" key="2">
    <citation type="journal article" date="2015" name="Fish Shellfish Immunol.">
        <title>Early steps in the European eel (Anguilla anguilla)-Vibrio vulnificus interaction in the gills: Role of the RtxA13 toxin.</title>
        <authorList>
            <person name="Callol A."/>
            <person name="Pajuelo D."/>
            <person name="Ebbesson L."/>
            <person name="Teles M."/>
            <person name="MacKenzie S."/>
            <person name="Amaro C."/>
        </authorList>
    </citation>
    <scope>NUCLEOTIDE SEQUENCE</scope>
</reference>
<sequence length="65" mass="7645">MKEREGEDVDCLLCPIVYASLCMLLQNTRLLITHILLCHMVHLMQGKLENLERAQQFHKMTSFRT</sequence>
<reference evidence="1" key="1">
    <citation type="submission" date="2014-11" db="EMBL/GenBank/DDBJ databases">
        <authorList>
            <person name="Amaro Gonzalez C."/>
        </authorList>
    </citation>
    <scope>NUCLEOTIDE SEQUENCE</scope>
</reference>
<proteinExistence type="predicted"/>
<organism evidence="1">
    <name type="scientific">Anguilla anguilla</name>
    <name type="common">European freshwater eel</name>
    <name type="synonym">Muraena anguilla</name>
    <dbReference type="NCBI Taxonomy" id="7936"/>
    <lineage>
        <taxon>Eukaryota</taxon>
        <taxon>Metazoa</taxon>
        <taxon>Chordata</taxon>
        <taxon>Craniata</taxon>
        <taxon>Vertebrata</taxon>
        <taxon>Euteleostomi</taxon>
        <taxon>Actinopterygii</taxon>
        <taxon>Neopterygii</taxon>
        <taxon>Teleostei</taxon>
        <taxon>Anguilliformes</taxon>
        <taxon>Anguillidae</taxon>
        <taxon>Anguilla</taxon>
    </lineage>
</organism>
<evidence type="ECO:0000313" key="1">
    <source>
        <dbReference type="EMBL" id="JAH19995.1"/>
    </source>
</evidence>
<protein>
    <submittedName>
        <fullName evidence="1">Uncharacterized protein</fullName>
    </submittedName>
</protein>